<keyword evidence="8" id="KW-0548">Nucleotidyltransferase</keyword>
<dbReference type="InterPro" id="IPR017867">
    <property type="entry name" value="Tyr_phospatase_low_mol_wt"/>
</dbReference>
<comment type="similarity">
    <text evidence="3">Belongs to the low molecular weight phosphotyrosine protein phosphatase family.</text>
</comment>
<evidence type="ECO:0000256" key="6">
    <source>
        <dbReference type="ARBA" id="ARBA00022679"/>
    </source>
</evidence>
<dbReference type="InterPro" id="IPR050156">
    <property type="entry name" value="TC-AMP_synthase_SUA5"/>
</dbReference>
<dbReference type="EMBL" id="DRIG01000006">
    <property type="protein sequence ID" value="HEC77596.1"/>
    <property type="molecule type" value="Genomic_DNA"/>
</dbReference>
<reference evidence="16" key="1">
    <citation type="journal article" date="2020" name="mSystems">
        <title>Genome- and Community-Level Interaction Insights into Carbon Utilization and Element Cycling Functions of Hydrothermarchaeota in Hydrothermal Sediment.</title>
        <authorList>
            <person name="Zhou Z."/>
            <person name="Liu Y."/>
            <person name="Xu W."/>
            <person name="Pan J."/>
            <person name="Luo Z.H."/>
            <person name="Li M."/>
        </authorList>
    </citation>
    <scope>NUCLEOTIDE SEQUENCE</scope>
    <source>
        <strain evidence="16">HyVt-388</strain>
    </source>
</reference>
<dbReference type="EC" id="2.7.7.87" evidence="4"/>
<accession>A0A9C9EKR6</accession>
<dbReference type="NCBIfam" id="TIGR00057">
    <property type="entry name" value="L-threonylcarbamoyladenylate synthase"/>
    <property type="match status" value="1"/>
</dbReference>
<dbReference type="Proteomes" id="UP000885826">
    <property type="component" value="Unassembled WGS sequence"/>
</dbReference>
<dbReference type="GO" id="GO:0003725">
    <property type="term" value="F:double-stranded RNA binding"/>
    <property type="evidence" value="ECO:0007669"/>
    <property type="project" value="InterPro"/>
</dbReference>
<comment type="subcellular location">
    <subcellularLocation>
        <location evidence="1">Cytoplasm</location>
    </subcellularLocation>
</comment>
<dbReference type="AlphaFoldDB" id="A0A9C9EKR6"/>
<dbReference type="GO" id="GO:0006450">
    <property type="term" value="P:regulation of translational fidelity"/>
    <property type="evidence" value="ECO:0007669"/>
    <property type="project" value="TreeGrafter"/>
</dbReference>
<proteinExistence type="inferred from homology"/>
<dbReference type="Pfam" id="PF01451">
    <property type="entry name" value="LMWPc"/>
    <property type="match status" value="1"/>
</dbReference>
<dbReference type="Pfam" id="PF01300">
    <property type="entry name" value="Sua5_yciO_yrdC"/>
    <property type="match status" value="1"/>
</dbReference>
<protein>
    <recommendedName>
        <fullName evidence="12">L-threonylcarbamoyladenylate synthase</fullName>
        <ecNumber evidence="4">2.7.7.87</ecNumber>
    </recommendedName>
    <alternativeName>
        <fullName evidence="12">L-threonylcarbamoyladenylate synthase</fullName>
    </alternativeName>
</protein>
<comment type="similarity">
    <text evidence="2">Belongs to the SUA5 family.</text>
</comment>
<dbReference type="SUPFAM" id="SSF55821">
    <property type="entry name" value="YrdC/RibB"/>
    <property type="match status" value="1"/>
</dbReference>
<evidence type="ECO:0000313" key="16">
    <source>
        <dbReference type="EMBL" id="HEC77596.1"/>
    </source>
</evidence>
<keyword evidence="11" id="KW-0067">ATP-binding</keyword>
<dbReference type="PANTHER" id="PTHR17490:SF16">
    <property type="entry name" value="THREONYLCARBAMOYL-AMP SYNTHASE"/>
    <property type="match status" value="1"/>
</dbReference>
<evidence type="ECO:0000256" key="3">
    <source>
        <dbReference type="ARBA" id="ARBA00011063"/>
    </source>
</evidence>
<evidence type="ECO:0000256" key="4">
    <source>
        <dbReference type="ARBA" id="ARBA00012584"/>
    </source>
</evidence>
<evidence type="ECO:0000256" key="5">
    <source>
        <dbReference type="ARBA" id="ARBA00022490"/>
    </source>
</evidence>
<evidence type="ECO:0000256" key="9">
    <source>
        <dbReference type="ARBA" id="ARBA00022741"/>
    </source>
</evidence>
<sequence length="358" mass="40230">MLIKLEHKPRLYNEVTKILKQGGIVVLPTDTIYGFAVDGTNVRAVERLREVKGRGQKPFTFFLSRNRIAEYARIVKRKIIEYFIPGPLTVILRKHPEKSLPFVEDKIGLRIPHTDFVIQLLSRYEAPLAVTSANYSGDSPINSASEIAERFPEVELVLDGGALSSRPSTVIDLTATPPVVKRKGVIPVLEIEKVHGGIVQLAEGLKFNVLFVCSGNTCRSPMAEALLKTMVSEEYCTVQSAGILPTQGMAASQYSREVVEEFGGSLEKHRSRQITDSLIEWADIIFVMGYKHYDHILDISPSAAVKTFLLKEYKRRVKYNEISDPVGRDRSAYEAAVRDMLPSLKLIARDIKRRFRSI</sequence>
<evidence type="ECO:0000256" key="7">
    <source>
        <dbReference type="ARBA" id="ARBA00022694"/>
    </source>
</evidence>
<dbReference type="InterPro" id="IPR036196">
    <property type="entry name" value="Ptyr_pPase_sf"/>
</dbReference>
<feature type="active site" description="Nucleophile" evidence="14">
    <location>
        <position position="213"/>
    </location>
</feature>
<dbReference type="PANTHER" id="PTHR17490">
    <property type="entry name" value="SUA5"/>
    <property type="match status" value="1"/>
</dbReference>
<dbReference type="PROSITE" id="PS51163">
    <property type="entry name" value="YRDC"/>
    <property type="match status" value="1"/>
</dbReference>
<evidence type="ECO:0000256" key="1">
    <source>
        <dbReference type="ARBA" id="ARBA00004496"/>
    </source>
</evidence>
<dbReference type="GO" id="GO:0005524">
    <property type="term" value="F:ATP binding"/>
    <property type="evidence" value="ECO:0007669"/>
    <property type="project" value="UniProtKB-KW"/>
</dbReference>
<dbReference type="PRINTS" id="PR00719">
    <property type="entry name" value="LMWPTPASE"/>
</dbReference>
<feature type="active site" description="Proton donor" evidence="14">
    <location>
        <position position="324"/>
    </location>
</feature>
<feature type="active site" evidence="14">
    <location>
        <position position="219"/>
    </location>
</feature>
<organism evidence="16 17">
    <name type="scientific">candidate division WOR-3 bacterium</name>
    <dbReference type="NCBI Taxonomy" id="2052148"/>
    <lineage>
        <taxon>Bacteria</taxon>
        <taxon>Bacteria division WOR-3</taxon>
    </lineage>
</organism>
<evidence type="ECO:0000256" key="2">
    <source>
        <dbReference type="ARBA" id="ARBA00007663"/>
    </source>
</evidence>
<comment type="catalytic activity">
    <reaction evidence="13">
        <text>L-threonine + hydrogencarbonate + ATP = L-threonylcarbamoyladenylate + diphosphate + H2O</text>
        <dbReference type="Rhea" id="RHEA:36407"/>
        <dbReference type="ChEBI" id="CHEBI:15377"/>
        <dbReference type="ChEBI" id="CHEBI:17544"/>
        <dbReference type="ChEBI" id="CHEBI:30616"/>
        <dbReference type="ChEBI" id="CHEBI:33019"/>
        <dbReference type="ChEBI" id="CHEBI:57926"/>
        <dbReference type="ChEBI" id="CHEBI:73682"/>
        <dbReference type="EC" id="2.7.7.87"/>
    </reaction>
</comment>
<keyword evidence="10" id="KW-0378">Hydrolase</keyword>
<evidence type="ECO:0000256" key="14">
    <source>
        <dbReference type="PIRSR" id="PIRSR617867-1"/>
    </source>
</evidence>
<evidence type="ECO:0000256" key="11">
    <source>
        <dbReference type="ARBA" id="ARBA00022840"/>
    </source>
</evidence>
<dbReference type="CDD" id="cd16344">
    <property type="entry name" value="LMWPAP"/>
    <property type="match status" value="1"/>
</dbReference>
<keyword evidence="7" id="KW-0819">tRNA processing</keyword>
<dbReference type="InterPro" id="IPR023485">
    <property type="entry name" value="Ptyr_pPase"/>
</dbReference>
<dbReference type="GO" id="GO:0005737">
    <property type="term" value="C:cytoplasm"/>
    <property type="evidence" value="ECO:0007669"/>
    <property type="project" value="UniProtKB-SubCell"/>
</dbReference>
<evidence type="ECO:0000313" key="17">
    <source>
        <dbReference type="Proteomes" id="UP000885826"/>
    </source>
</evidence>
<keyword evidence="6" id="KW-0808">Transferase</keyword>
<keyword evidence="9" id="KW-0547">Nucleotide-binding</keyword>
<dbReference type="InterPro" id="IPR006070">
    <property type="entry name" value="Sua5-like_dom"/>
</dbReference>
<comment type="caution">
    <text evidence="16">The sequence shown here is derived from an EMBL/GenBank/DDBJ whole genome shotgun (WGS) entry which is preliminary data.</text>
</comment>
<dbReference type="GO" id="GO:0004725">
    <property type="term" value="F:protein tyrosine phosphatase activity"/>
    <property type="evidence" value="ECO:0007669"/>
    <property type="project" value="InterPro"/>
</dbReference>
<dbReference type="Gene3D" id="3.40.50.2300">
    <property type="match status" value="1"/>
</dbReference>
<dbReference type="SUPFAM" id="SSF52788">
    <property type="entry name" value="Phosphotyrosine protein phosphatases I"/>
    <property type="match status" value="1"/>
</dbReference>
<gene>
    <name evidence="16" type="ORF">ENI34_00450</name>
</gene>
<feature type="domain" description="YrdC-like" evidence="15">
    <location>
        <begin position="9"/>
        <end position="186"/>
    </location>
</feature>
<evidence type="ECO:0000259" key="15">
    <source>
        <dbReference type="PROSITE" id="PS51163"/>
    </source>
</evidence>
<keyword evidence="5" id="KW-0963">Cytoplasm</keyword>
<evidence type="ECO:0000256" key="13">
    <source>
        <dbReference type="ARBA" id="ARBA00048366"/>
    </source>
</evidence>
<dbReference type="GO" id="GO:0000049">
    <property type="term" value="F:tRNA binding"/>
    <property type="evidence" value="ECO:0007669"/>
    <property type="project" value="TreeGrafter"/>
</dbReference>
<dbReference type="SMART" id="SM00226">
    <property type="entry name" value="LMWPc"/>
    <property type="match status" value="1"/>
</dbReference>
<evidence type="ECO:0000256" key="10">
    <source>
        <dbReference type="ARBA" id="ARBA00022801"/>
    </source>
</evidence>
<dbReference type="GO" id="GO:0008033">
    <property type="term" value="P:tRNA processing"/>
    <property type="evidence" value="ECO:0007669"/>
    <property type="project" value="UniProtKB-KW"/>
</dbReference>
<dbReference type="InterPro" id="IPR017945">
    <property type="entry name" value="DHBP_synth_RibB-like_a/b_dom"/>
</dbReference>
<dbReference type="GO" id="GO:0061710">
    <property type="term" value="F:L-threonylcarbamoyladenylate synthase"/>
    <property type="evidence" value="ECO:0007669"/>
    <property type="project" value="UniProtKB-EC"/>
</dbReference>
<name>A0A9C9EKR6_UNCW3</name>
<dbReference type="Gene3D" id="3.90.870.10">
    <property type="entry name" value="DHBP synthase"/>
    <property type="match status" value="1"/>
</dbReference>
<evidence type="ECO:0000256" key="8">
    <source>
        <dbReference type="ARBA" id="ARBA00022695"/>
    </source>
</evidence>
<evidence type="ECO:0000256" key="12">
    <source>
        <dbReference type="ARBA" id="ARBA00029774"/>
    </source>
</evidence>